<dbReference type="SUPFAM" id="SSF48208">
    <property type="entry name" value="Six-hairpin glycosidases"/>
    <property type="match status" value="1"/>
</dbReference>
<accession>A0A4R2B3F7</accession>
<dbReference type="RefSeq" id="WP_132010824.1">
    <property type="nucleotide sequence ID" value="NZ_JABUHM010000010.1"/>
</dbReference>
<dbReference type="InterPro" id="IPR012878">
    <property type="entry name" value="Beta-AFase-like_GH127_cat"/>
</dbReference>
<dbReference type="InterPro" id="IPR049046">
    <property type="entry name" value="Beta-AFase-like_GH127_middle"/>
</dbReference>
<dbReference type="AlphaFoldDB" id="A0A4R2B3F7"/>
<dbReference type="InterPro" id="IPR008928">
    <property type="entry name" value="6-hairpin_glycosidase_sf"/>
</dbReference>
<comment type="caution">
    <text evidence="4">The sequence shown here is derived from an EMBL/GenBank/DDBJ whole genome shotgun (WGS) entry which is preliminary data.</text>
</comment>
<dbReference type="InterPro" id="IPR012341">
    <property type="entry name" value="6hp_glycosidase-like_sf"/>
</dbReference>
<evidence type="ECO:0000259" key="2">
    <source>
        <dbReference type="Pfam" id="PF20736"/>
    </source>
</evidence>
<reference evidence="4 5" key="1">
    <citation type="journal article" date="2015" name="Stand. Genomic Sci.">
        <title>Genomic Encyclopedia of Bacterial and Archaeal Type Strains, Phase III: the genomes of soil and plant-associated and newly described type strains.</title>
        <authorList>
            <person name="Whitman W.B."/>
            <person name="Woyke T."/>
            <person name="Klenk H.P."/>
            <person name="Zhou Y."/>
            <person name="Lilburn T.G."/>
            <person name="Beck B.J."/>
            <person name="De Vos P."/>
            <person name="Vandamme P."/>
            <person name="Eisen J.A."/>
            <person name="Garrity G."/>
            <person name="Hugenholtz P."/>
            <person name="Kyrpides N.C."/>
        </authorList>
    </citation>
    <scope>NUCLEOTIDE SEQUENCE [LARGE SCALE GENOMIC DNA]</scope>
    <source>
        <strain evidence="4 5">CV53</strain>
    </source>
</reference>
<dbReference type="PANTHER" id="PTHR43465:SF2">
    <property type="entry name" value="DUF1680 DOMAIN PROTEIN (AFU_ORTHOLOGUE AFUA_1G08910)"/>
    <property type="match status" value="1"/>
</dbReference>
<dbReference type="Proteomes" id="UP000295689">
    <property type="component" value="Unassembled WGS sequence"/>
</dbReference>
<dbReference type="InterPro" id="IPR049049">
    <property type="entry name" value="Beta-AFase-like_GH127_C"/>
</dbReference>
<name>A0A4R2B3F7_9BACI</name>
<evidence type="ECO:0000313" key="5">
    <source>
        <dbReference type="Proteomes" id="UP000295689"/>
    </source>
</evidence>
<dbReference type="PANTHER" id="PTHR43465">
    <property type="entry name" value="DUF1680 DOMAIN PROTEIN (AFU_ORTHOLOGUE AFUA_1G08910)"/>
    <property type="match status" value="1"/>
</dbReference>
<feature type="domain" description="Non-reducing end beta-L-arabinofuranosidase-like GH127 C-terminal" evidence="3">
    <location>
        <begin position="538"/>
        <end position="650"/>
    </location>
</feature>
<gene>
    <name evidence="4" type="ORF">EV146_11381</name>
</gene>
<evidence type="ECO:0000259" key="3">
    <source>
        <dbReference type="Pfam" id="PF20737"/>
    </source>
</evidence>
<dbReference type="InterPro" id="IPR049174">
    <property type="entry name" value="Beta-AFase-like"/>
</dbReference>
<organism evidence="4 5">
    <name type="scientific">Mesobacillus foraminis</name>
    <dbReference type="NCBI Taxonomy" id="279826"/>
    <lineage>
        <taxon>Bacteria</taxon>
        <taxon>Bacillati</taxon>
        <taxon>Bacillota</taxon>
        <taxon>Bacilli</taxon>
        <taxon>Bacillales</taxon>
        <taxon>Bacillaceae</taxon>
        <taxon>Mesobacillus</taxon>
    </lineage>
</organism>
<protein>
    <recommendedName>
        <fullName evidence="6">Glycoside hydrolase family 127 protein</fullName>
    </recommendedName>
</protein>
<evidence type="ECO:0000259" key="1">
    <source>
        <dbReference type="Pfam" id="PF07944"/>
    </source>
</evidence>
<dbReference type="GO" id="GO:0005975">
    <property type="term" value="P:carbohydrate metabolic process"/>
    <property type="evidence" value="ECO:0007669"/>
    <property type="project" value="InterPro"/>
</dbReference>
<feature type="domain" description="Non-reducing end beta-L-arabinofuranosidase-like GH127 middle" evidence="2">
    <location>
        <begin position="439"/>
        <end position="536"/>
    </location>
</feature>
<keyword evidence="5" id="KW-1185">Reference proteome</keyword>
<sequence>MKNTISKTMTLPLNNVQINDSFWSYYINLVRDVVVPYQWDALNDRIPNAEPSHAIKNFKIAAGEEQGEYYGMVFQDSDVAKWLEAVGYLLAVERDPELEKIADEVIDIIAKAQREDGYLNTYYTLKEPNNRWTDLCECHELYCAGHMIEGAVAYYRATGKRKILDVVIKLADHIDDVFGSEPGKLQGYDGHQEIELALMKLYEVTYDEKYVKLCQFFLEERGKEPYFYDIEAKKRGGTHHWADDFMIKDKAYSQAHKPINEQEKAIGHAVRFVYMCAGIAHLAAETGNRDMIQTCQRLWRNMVTKQMYITGGIGSQRHGEAFSSDYDLPNDTVYAETCASIGLIFFAQRMMQLEPVRKYADVMERALYNTVLGGMSRDGKSFFYVNPLEVYPKAYENNQNYDHVKPVRQKWFGCACCPPNVARMLASLGQYIYTVQENTVYAQLYISGKAEFEFESNRVILEQNSNYPWDGNINFTVQADRETNFSIALRIPEWCDQAEITVNGERKSLDGIMADGFAILEGSWKTGDEIQLILSMPVQRVKGHPYIRQTAGKVALQRGPLVYCIEEADNGSNLQQVMLPTDGKLEVNSDQNLFGGMQVIIGQAIKQKAENWGEALYKSNPKIETEAVTLKFIPYFSWANRGLGEMQVWVQERETI</sequence>
<evidence type="ECO:0000313" key="4">
    <source>
        <dbReference type="EMBL" id="TCN21157.1"/>
    </source>
</evidence>
<feature type="domain" description="Non-reducing end beta-L-arabinofuranosidase-like GH127 catalytic" evidence="1">
    <location>
        <begin position="15"/>
        <end position="429"/>
    </location>
</feature>
<dbReference type="Pfam" id="PF20737">
    <property type="entry name" value="Glyco_hydro127C"/>
    <property type="match status" value="1"/>
</dbReference>
<dbReference type="Pfam" id="PF20736">
    <property type="entry name" value="Glyco_hydro127M"/>
    <property type="match status" value="1"/>
</dbReference>
<dbReference type="EMBL" id="SLVV01000013">
    <property type="protein sequence ID" value="TCN21157.1"/>
    <property type="molecule type" value="Genomic_DNA"/>
</dbReference>
<proteinExistence type="predicted"/>
<dbReference type="Pfam" id="PF07944">
    <property type="entry name" value="Beta-AFase-like_GH127_cat"/>
    <property type="match status" value="1"/>
</dbReference>
<evidence type="ECO:0008006" key="6">
    <source>
        <dbReference type="Google" id="ProtNLM"/>
    </source>
</evidence>
<dbReference type="Gene3D" id="1.50.10.10">
    <property type="match status" value="1"/>
</dbReference>